<gene>
    <name evidence="3" type="ORF">BPSY_1626</name>
</gene>
<dbReference type="Pfam" id="PF00480">
    <property type="entry name" value="ROK"/>
    <property type="match status" value="1"/>
</dbReference>
<dbReference type="InterPro" id="IPR036390">
    <property type="entry name" value="WH_DNA-bd_sf"/>
</dbReference>
<dbReference type="InterPro" id="IPR000600">
    <property type="entry name" value="ROK"/>
</dbReference>
<dbReference type="EMBL" id="JGZI01000010">
    <property type="protein sequence ID" value="KFI81218.1"/>
    <property type="molecule type" value="Genomic_DNA"/>
</dbReference>
<dbReference type="Gene3D" id="1.10.10.10">
    <property type="entry name" value="Winged helix-like DNA-binding domain superfamily/Winged helix DNA-binding domain"/>
    <property type="match status" value="1"/>
</dbReference>
<dbReference type="InterPro" id="IPR036388">
    <property type="entry name" value="WH-like_DNA-bd_sf"/>
</dbReference>
<dbReference type="SUPFAM" id="SSF46785">
    <property type="entry name" value="Winged helix' DNA-binding domain"/>
    <property type="match status" value="1"/>
</dbReference>
<dbReference type="AlphaFoldDB" id="A0A087CD68"/>
<dbReference type="OrthoDB" id="3189808at2"/>
<evidence type="ECO:0000259" key="2">
    <source>
        <dbReference type="Pfam" id="PF24034"/>
    </source>
</evidence>
<protein>
    <submittedName>
        <fullName evidence="3">Nagc-type transcriptional regulator</fullName>
        <ecNumber evidence="3">2.7.1.2</ecNumber>
    </submittedName>
</protein>
<dbReference type="PANTHER" id="PTHR18964:SF173">
    <property type="entry name" value="GLUCOKINASE"/>
    <property type="match status" value="1"/>
</dbReference>
<name>A0A087CD68_9BIFI</name>
<dbReference type="Gene3D" id="3.30.420.40">
    <property type="match status" value="2"/>
</dbReference>
<evidence type="ECO:0000313" key="4">
    <source>
        <dbReference type="Proteomes" id="UP000029050"/>
    </source>
</evidence>
<accession>A0A087CD68</accession>
<comment type="caution">
    <text evidence="3">The sequence shown here is derived from an EMBL/GenBank/DDBJ whole genome shotgun (WGS) entry which is preliminary data.</text>
</comment>
<dbReference type="eggNOG" id="COG1940">
    <property type="taxonomic scope" value="Bacteria"/>
</dbReference>
<dbReference type="Pfam" id="PF24034">
    <property type="entry name" value="DUF7343"/>
    <property type="match status" value="1"/>
</dbReference>
<comment type="similarity">
    <text evidence="1">Belongs to the ROK (NagC/XylR) family.</text>
</comment>
<dbReference type="InterPro" id="IPR043129">
    <property type="entry name" value="ATPase_NBD"/>
</dbReference>
<dbReference type="EC" id="2.7.1.2" evidence="3"/>
<dbReference type="PANTHER" id="PTHR18964">
    <property type="entry name" value="ROK (REPRESSOR, ORF, KINASE) FAMILY"/>
    <property type="match status" value="1"/>
</dbReference>
<evidence type="ECO:0000256" key="1">
    <source>
        <dbReference type="ARBA" id="ARBA00006479"/>
    </source>
</evidence>
<dbReference type="GO" id="GO:0004340">
    <property type="term" value="F:glucokinase activity"/>
    <property type="evidence" value="ECO:0007669"/>
    <property type="project" value="UniProtKB-EC"/>
</dbReference>
<keyword evidence="4" id="KW-1185">Reference proteome</keyword>
<keyword evidence="3" id="KW-0808">Transferase</keyword>
<dbReference type="InterPro" id="IPR055767">
    <property type="entry name" value="DUF7343"/>
</dbReference>
<dbReference type="Proteomes" id="UP000029050">
    <property type="component" value="Unassembled WGS sequence"/>
</dbReference>
<dbReference type="RefSeq" id="WP_033496318.1">
    <property type="nucleotide sequence ID" value="NZ_BAABVZ010000003.1"/>
</dbReference>
<proteinExistence type="inferred from homology"/>
<reference evidence="3 4" key="1">
    <citation type="submission" date="2014-03" db="EMBL/GenBank/DDBJ databases">
        <title>Genomics of Bifidobacteria.</title>
        <authorList>
            <person name="Ventura M."/>
            <person name="Milani C."/>
            <person name="Lugli G.A."/>
        </authorList>
    </citation>
    <scope>NUCLEOTIDE SEQUENCE [LARGE SCALE GENOMIC DNA]</scope>
    <source>
        <strain evidence="3 4">LMG 21775</strain>
    </source>
</reference>
<dbReference type="GeneID" id="98300816"/>
<organism evidence="3 4">
    <name type="scientific">Bifidobacterium psychraerophilum</name>
    <dbReference type="NCBI Taxonomy" id="218140"/>
    <lineage>
        <taxon>Bacteria</taxon>
        <taxon>Bacillati</taxon>
        <taxon>Actinomycetota</taxon>
        <taxon>Actinomycetes</taxon>
        <taxon>Bifidobacteriales</taxon>
        <taxon>Bifidobacteriaceae</taxon>
        <taxon>Bifidobacterium</taxon>
    </lineage>
</organism>
<dbReference type="STRING" id="218140.BPSY_1626"/>
<evidence type="ECO:0000313" key="3">
    <source>
        <dbReference type="EMBL" id="KFI81218.1"/>
    </source>
</evidence>
<feature type="domain" description="DUF7343" evidence="2">
    <location>
        <begin position="24"/>
        <end position="69"/>
    </location>
</feature>
<sequence>MTARFFGSQSSLREANRATLLKTVRNYGAMTQVELAENTGLSTATVSNLVRQLVDEDVVETKATIRNGRRATLVALTRRQGIGVGVHIERRHMRVVLMDFAKVVLSERGMPLALNHRPDSTIERIMVLIKEMVSAIGAAIDEIVGIGLAVGAPLDYRTHAVAIPGILHGWEGMDLTAPFRTAFNVPVNVDNDANASAFTEMRIGAANGVDNFVYIHADDGVGSGIVINGRLLRGITGLAGEIGHIQVDPLGSICSCGNRGCLNTVVDEDRLVSLLSVTHGNMTLEDLVKMTNDADPGCRRVVSDAALRIGSVAADLCICVDPEIVVLGGTLSTTGDVFLDPFRESLQRLLFPDALTPMQVRSAAHPVFNAAIGGALMSIEKADNTIGIRS</sequence>
<dbReference type="SUPFAM" id="SSF53067">
    <property type="entry name" value="Actin-like ATPase domain"/>
    <property type="match status" value="1"/>
</dbReference>